<dbReference type="GO" id="GO:0020037">
    <property type="term" value="F:heme binding"/>
    <property type="evidence" value="ECO:0007669"/>
    <property type="project" value="InterPro"/>
</dbReference>
<dbReference type="SUPFAM" id="SSF48264">
    <property type="entry name" value="Cytochrome P450"/>
    <property type="match status" value="1"/>
</dbReference>
<dbReference type="Gene3D" id="1.10.630.10">
    <property type="entry name" value="Cytochrome P450"/>
    <property type="match status" value="1"/>
</dbReference>
<dbReference type="OrthoDB" id="1470350at2759"/>
<evidence type="ECO:0000313" key="2">
    <source>
        <dbReference type="EMBL" id="CDH53496.1"/>
    </source>
</evidence>
<comment type="caution">
    <text evidence="2">The sequence shown here is derived from an EMBL/GenBank/DDBJ whole genome shotgun (WGS) entry which is preliminary data.</text>
</comment>
<name>A0A068RWZ7_9FUNG</name>
<dbReference type="Pfam" id="PF00067">
    <property type="entry name" value="p450"/>
    <property type="match status" value="1"/>
</dbReference>
<keyword evidence="1" id="KW-0812">Transmembrane</keyword>
<gene>
    <name evidence="2" type="ORF">LCOR_04840.1</name>
</gene>
<dbReference type="Proteomes" id="UP000027586">
    <property type="component" value="Unassembled WGS sequence"/>
</dbReference>
<dbReference type="GO" id="GO:0004497">
    <property type="term" value="F:monooxygenase activity"/>
    <property type="evidence" value="ECO:0007669"/>
    <property type="project" value="InterPro"/>
</dbReference>
<protein>
    <recommendedName>
        <fullName evidence="4">Cytochrome p450</fullName>
    </recommendedName>
</protein>
<evidence type="ECO:0000313" key="3">
    <source>
        <dbReference type="Proteomes" id="UP000027586"/>
    </source>
</evidence>
<keyword evidence="3" id="KW-1185">Reference proteome</keyword>
<dbReference type="PANTHER" id="PTHR24299">
    <property type="entry name" value="CYTOCHROME P450 FAMILY 1"/>
    <property type="match status" value="1"/>
</dbReference>
<feature type="transmembrane region" description="Helical" evidence="1">
    <location>
        <begin position="21"/>
        <end position="43"/>
    </location>
</feature>
<evidence type="ECO:0008006" key="4">
    <source>
        <dbReference type="Google" id="ProtNLM"/>
    </source>
</evidence>
<dbReference type="VEuPathDB" id="FungiDB:LCOR_04840.1"/>
<reference evidence="2" key="1">
    <citation type="submission" date="2013-08" db="EMBL/GenBank/DDBJ databases">
        <title>Gene expansion shapes genome architecture in the human pathogen Lichtheimia corymbifera: an evolutionary genomics analysis in the ancient terrestrial Mucorales (Mucoromycotina).</title>
        <authorList>
            <person name="Schwartze V.U."/>
            <person name="Winter S."/>
            <person name="Shelest E."/>
            <person name="Marcet-Houben M."/>
            <person name="Horn F."/>
            <person name="Wehner S."/>
            <person name="Hoffmann K."/>
            <person name="Riege K."/>
            <person name="Sammeth M."/>
            <person name="Nowrousian M."/>
            <person name="Valiante V."/>
            <person name="Linde J."/>
            <person name="Jacobsen I.D."/>
            <person name="Marz M."/>
            <person name="Brakhage A.A."/>
            <person name="Gabaldon T."/>
            <person name="Bocker S."/>
            <person name="Voigt K."/>
        </authorList>
    </citation>
    <scope>NUCLEOTIDE SEQUENCE [LARGE SCALE GENOMIC DNA]</scope>
    <source>
        <strain evidence="2">FSU 9682</strain>
    </source>
</reference>
<accession>A0A068RWZ7</accession>
<dbReference type="EMBL" id="CBTN010000017">
    <property type="protein sequence ID" value="CDH53496.1"/>
    <property type="molecule type" value="Genomic_DNA"/>
</dbReference>
<keyword evidence="1" id="KW-1133">Transmembrane helix</keyword>
<dbReference type="GO" id="GO:0005506">
    <property type="term" value="F:iron ion binding"/>
    <property type="evidence" value="ECO:0007669"/>
    <property type="project" value="InterPro"/>
</dbReference>
<keyword evidence="1" id="KW-0472">Membrane</keyword>
<dbReference type="InterPro" id="IPR036396">
    <property type="entry name" value="Cyt_P450_sf"/>
</dbReference>
<organism evidence="2 3">
    <name type="scientific">Lichtheimia corymbifera JMRC:FSU:9682</name>
    <dbReference type="NCBI Taxonomy" id="1263082"/>
    <lineage>
        <taxon>Eukaryota</taxon>
        <taxon>Fungi</taxon>
        <taxon>Fungi incertae sedis</taxon>
        <taxon>Mucoromycota</taxon>
        <taxon>Mucoromycotina</taxon>
        <taxon>Mucoromycetes</taxon>
        <taxon>Mucorales</taxon>
        <taxon>Lichtheimiaceae</taxon>
        <taxon>Lichtheimia</taxon>
    </lineage>
</organism>
<dbReference type="InterPro" id="IPR001128">
    <property type="entry name" value="Cyt_P450"/>
</dbReference>
<proteinExistence type="predicted"/>
<dbReference type="STRING" id="1263082.A0A068RWZ7"/>
<sequence length="187" mass="20746">MDLRLTTIVDPLRAWVMRKKSTLGPIAGAVAVLWIISRLQGYLTASKSRSSKLPSPSFALPYFGHLFNLGPNVVETFCEWHKRYGPIILIQMGVKQMVSISDPFIAQEVLGANGSLAANRPYNKYMTKIHAHNGRGVVFADTNSKSWRKARGIATTIHGPNSVNKRLPDMCKETEEMVNVLATGKKH</sequence>
<dbReference type="GO" id="GO:0016705">
    <property type="term" value="F:oxidoreductase activity, acting on paired donors, with incorporation or reduction of molecular oxygen"/>
    <property type="evidence" value="ECO:0007669"/>
    <property type="project" value="InterPro"/>
</dbReference>
<dbReference type="AlphaFoldDB" id="A0A068RWZ7"/>
<evidence type="ECO:0000256" key="1">
    <source>
        <dbReference type="SAM" id="Phobius"/>
    </source>
</evidence>